<dbReference type="EMBL" id="AFNU02000003">
    <property type="protein sequence ID" value="ERJ12665.1"/>
    <property type="molecule type" value="Genomic_DNA"/>
</dbReference>
<dbReference type="OrthoDB" id="9777812at2"/>
<evidence type="ECO:0000256" key="3">
    <source>
        <dbReference type="ARBA" id="ARBA00023125"/>
    </source>
</evidence>
<evidence type="ECO:0000313" key="6">
    <source>
        <dbReference type="EMBL" id="ERJ12665.1"/>
    </source>
</evidence>
<reference evidence="6 7" key="1">
    <citation type="journal article" date="2011" name="J. Bacteriol.">
        <title>Genome sequence of Haloplasma contractile, an unusual contractile bacterium from a deep-sea anoxic brine lake.</title>
        <authorList>
            <person name="Antunes A."/>
            <person name="Alam I."/>
            <person name="El Dorry H."/>
            <person name="Siam R."/>
            <person name="Robertson A."/>
            <person name="Bajic V.B."/>
            <person name="Stingl U."/>
        </authorList>
    </citation>
    <scope>NUCLEOTIDE SEQUENCE [LARGE SCALE GENOMIC DNA]</scope>
    <source>
        <strain evidence="6 7">SSD-17B</strain>
    </source>
</reference>
<dbReference type="PANTHER" id="PTHR11361:SF14">
    <property type="entry name" value="DNA MISMATCH REPAIR PROTEIN MUTS, TYPE 2"/>
    <property type="match status" value="1"/>
</dbReference>
<dbReference type="SMART" id="SM00534">
    <property type="entry name" value="MUTSac"/>
    <property type="match status" value="1"/>
</dbReference>
<dbReference type="InterPro" id="IPR000432">
    <property type="entry name" value="DNA_mismatch_repair_MutS_C"/>
</dbReference>
<proteinExistence type="predicted"/>
<name>F7Q0J0_9MOLU</name>
<sequence>MEKTVQDKLKSTVGFKYVMSQLSIKSPYGIKHYRKVKPYSRDEDAKLSQELNRIQLFISLIRERKEDIKKVESLLIKFKDIEMTVINCQNGKTLDLVELYELKMQAIYMQEFYELINPLISFYEIRLNKTNTIIETLSNKPTEITYDFYLYERYSERLKMIREKKQAIEHHYYRISDPLEQERIKKLRSEYVRLEDEEELKVRRELTKQLSSTIKVIYANIKKVGHIDFLIAKARLATKYDSVRPVITDGEFILEDIVNPHIQDSVEENGGNYTKNSITLYEGTTVITGANMSGKSSILKTVALNAILAQLGFFVFAKVARIPLVDTILYVGSETESYNHGLSSFGFEIMTLNETIEVMKSKRCIVCIDEFARSTNPHEGQKFVKAYATYSNTFPSFTLFATHYDGIVDLDMNHYQIAGLKDELINSSSNTKTTLNTIHNYMDYSLKRVNDQREVPKEAYKVSLLLNIDEDFKGYLDKYYGE</sequence>
<dbReference type="Gene3D" id="3.40.50.300">
    <property type="entry name" value="P-loop containing nucleotide triphosphate hydrolases"/>
    <property type="match status" value="1"/>
</dbReference>
<dbReference type="InterPro" id="IPR045076">
    <property type="entry name" value="MutS"/>
</dbReference>
<dbReference type="SUPFAM" id="SSF48334">
    <property type="entry name" value="DNA repair protein MutS, domain III"/>
    <property type="match status" value="1"/>
</dbReference>
<comment type="caution">
    <text evidence="6">The sequence shown here is derived from an EMBL/GenBank/DDBJ whole genome shotgun (WGS) entry which is preliminary data.</text>
</comment>
<protein>
    <submittedName>
        <fullName evidence="6">DNA mismatch repair protein mutS</fullName>
    </submittedName>
</protein>
<evidence type="ECO:0000256" key="2">
    <source>
        <dbReference type="ARBA" id="ARBA00022840"/>
    </source>
</evidence>
<keyword evidence="4" id="KW-0175">Coiled coil</keyword>
<feature type="domain" description="DNA mismatch repair proteins mutS family" evidence="5">
    <location>
        <begin position="282"/>
        <end position="477"/>
    </location>
</feature>
<reference evidence="6 7" key="2">
    <citation type="journal article" date="2013" name="PLoS ONE">
        <title>INDIGO - INtegrated Data Warehouse of MIcrobial GenOmes with Examples from the Red Sea Extremophiles.</title>
        <authorList>
            <person name="Alam I."/>
            <person name="Antunes A."/>
            <person name="Kamau A.A."/>
            <person name="Ba Alawi W."/>
            <person name="Kalkatawi M."/>
            <person name="Stingl U."/>
            <person name="Bajic V.B."/>
        </authorList>
    </citation>
    <scope>NUCLEOTIDE SEQUENCE [LARGE SCALE GENOMIC DNA]</scope>
    <source>
        <strain evidence="6 7">SSD-17B</strain>
    </source>
</reference>
<organism evidence="6 7">
    <name type="scientific">Haloplasma contractile SSD-17B</name>
    <dbReference type="NCBI Taxonomy" id="1033810"/>
    <lineage>
        <taxon>Bacteria</taxon>
        <taxon>Bacillati</taxon>
        <taxon>Mycoplasmatota</taxon>
        <taxon>Mollicutes</taxon>
        <taxon>Haloplasmatales</taxon>
        <taxon>Haloplasmataceae</taxon>
        <taxon>Haloplasma</taxon>
    </lineage>
</organism>
<evidence type="ECO:0000256" key="4">
    <source>
        <dbReference type="SAM" id="Coils"/>
    </source>
</evidence>
<dbReference type="PANTHER" id="PTHR11361">
    <property type="entry name" value="DNA MISMATCH REPAIR PROTEIN MUTS FAMILY MEMBER"/>
    <property type="match status" value="1"/>
</dbReference>
<dbReference type="InParanoid" id="F7Q0J0"/>
<dbReference type="Proteomes" id="UP000005707">
    <property type="component" value="Unassembled WGS sequence"/>
</dbReference>
<keyword evidence="1" id="KW-0547">Nucleotide-binding</keyword>
<dbReference type="GO" id="GO:0005524">
    <property type="term" value="F:ATP binding"/>
    <property type="evidence" value="ECO:0007669"/>
    <property type="project" value="UniProtKB-KW"/>
</dbReference>
<feature type="coiled-coil region" evidence="4">
    <location>
        <begin position="151"/>
        <end position="204"/>
    </location>
</feature>
<dbReference type="InterPro" id="IPR027417">
    <property type="entry name" value="P-loop_NTPase"/>
</dbReference>
<gene>
    <name evidence="6" type="ORF">HLPCO_001005</name>
</gene>
<dbReference type="GO" id="GO:0030983">
    <property type="term" value="F:mismatched DNA binding"/>
    <property type="evidence" value="ECO:0007669"/>
    <property type="project" value="InterPro"/>
</dbReference>
<keyword evidence="2" id="KW-0067">ATP-binding</keyword>
<dbReference type="AlphaFoldDB" id="F7Q0J0"/>
<dbReference type="GO" id="GO:0006298">
    <property type="term" value="P:mismatch repair"/>
    <property type="evidence" value="ECO:0007669"/>
    <property type="project" value="InterPro"/>
</dbReference>
<dbReference type="GO" id="GO:0140664">
    <property type="term" value="F:ATP-dependent DNA damage sensor activity"/>
    <property type="evidence" value="ECO:0007669"/>
    <property type="project" value="InterPro"/>
</dbReference>
<evidence type="ECO:0000256" key="1">
    <source>
        <dbReference type="ARBA" id="ARBA00022741"/>
    </source>
</evidence>
<dbReference type="eggNOG" id="COG1193">
    <property type="taxonomic scope" value="Bacteria"/>
</dbReference>
<keyword evidence="3" id="KW-0238">DNA-binding</keyword>
<evidence type="ECO:0000259" key="5">
    <source>
        <dbReference type="SMART" id="SM00534"/>
    </source>
</evidence>
<dbReference type="RefSeq" id="WP_008825926.1">
    <property type="nucleotide sequence ID" value="NZ_AFNU02000003.1"/>
</dbReference>
<dbReference type="InterPro" id="IPR036187">
    <property type="entry name" value="DNA_mismatch_repair_MutS_sf"/>
</dbReference>
<accession>F7Q0J0</accession>
<dbReference type="SUPFAM" id="SSF52540">
    <property type="entry name" value="P-loop containing nucleoside triphosphate hydrolases"/>
    <property type="match status" value="1"/>
</dbReference>
<evidence type="ECO:0000313" key="7">
    <source>
        <dbReference type="Proteomes" id="UP000005707"/>
    </source>
</evidence>
<keyword evidence="7" id="KW-1185">Reference proteome</keyword>
<dbReference type="STRING" id="1033810.HLPCO_001005"/>
<dbReference type="Pfam" id="PF00488">
    <property type="entry name" value="MutS_V"/>
    <property type="match status" value="1"/>
</dbReference>